<proteinExistence type="predicted"/>
<sequence>MRLPDLSEYRLHKVMTDVDLDGVVVPGLSAAFHRRAAGGRIRTVGVYRYAGVELFMAWGYVGEPHCRFTAVRRPDNSWGPARPGCPPVVRLRDGGRVTALAIDGHVLTALLPDMPAPPVVRPGTVGPDATPRTAAAACR</sequence>
<protein>
    <submittedName>
        <fullName evidence="1">Uncharacterized protein</fullName>
    </submittedName>
</protein>
<dbReference type="EMBL" id="FNPH01000005">
    <property type="protein sequence ID" value="SDZ06674.1"/>
    <property type="molecule type" value="Genomic_DNA"/>
</dbReference>
<evidence type="ECO:0000313" key="1">
    <source>
        <dbReference type="EMBL" id="SDZ06674.1"/>
    </source>
</evidence>
<dbReference type="Proteomes" id="UP000242415">
    <property type="component" value="Unassembled WGS sequence"/>
</dbReference>
<gene>
    <name evidence="1" type="ORF">SAMN05444365_105140</name>
</gene>
<dbReference type="AlphaFoldDB" id="A0A1H3PZC7"/>
<name>A0A1H3PZC7_9ACTN</name>
<reference evidence="2" key="1">
    <citation type="submission" date="2016-10" db="EMBL/GenBank/DDBJ databases">
        <authorList>
            <person name="Varghese N."/>
            <person name="Submissions S."/>
        </authorList>
    </citation>
    <scope>NUCLEOTIDE SEQUENCE [LARGE SCALE GENOMIC DNA]</scope>
    <source>
        <strain evidence="2">DSM 45245</strain>
    </source>
</reference>
<organism evidence="1 2">
    <name type="scientific">Micromonospora pattaloongensis</name>
    <dbReference type="NCBI Taxonomy" id="405436"/>
    <lineage>
        <taxon>Bacteria</taxon>
        <taxon>Bacillati</taxon>
        <taxon>Actinomycetota</taxon>
        <taxon>Actinomycetes</taxon>
        <taxon>Micromonosporales</taxon>
        <taxon>Micromonosporaceae</taxon>
        <taxon>Micromonospora</taxon>
    </lineage>
</organism>
<evidence type="ECO:0000313" key="2">
    <source>
        <dbReference type="Proteomes" id="UP000242415"/>
    </source>
</evidence>
<keyword evidence="2" id="KW-1185">Reference proteome</keyword>
<accession>A0A1H3PZC7</accession>